<keyword evidence="2" id="KW-1185">Reference proteome</keyword>
<protein>
    <submittedName>
        <fullName evidence="1">Toxin</fullName>
    </submittedName>
</protein>
<accession>A0A4P9VFW1</accession>
<proteinExistence type="predicted"/>
<evidence type="ECO:0000313" key="2">
    <source>
        <dbReference type="Proteomes" id="UP000257039"/>
    </source>
</evidence>
<reference evidence="1 2" key="1">
    <citation type="submission" date="2017-04" db="EMBL/GenBank/DDBJ databases">
        <title>Draft genome sequence of Zooshikella ganghwensis VG4 isolated from Red Sea sediments.</title>
        <authorList>
            <person name="Rehman Z."/>
            <person name="Alam I."/>
            <person name="Kamau A."/>
            <person name="Bajic V."/>
            <person name="Leiknes T."/>
        </authorList>
    </citation>
    <scope>NUCLEOTIDE SEQUENCE [LARGE SCALE GENOMIC DNA]</scope>
    <source>
        <strain evidence="1 2">VG4</strain>
    </source>
</reference>
<dbReference type="AlphaFoldDB" id="A0A4P9VFW1"/>
<dbReference type="InterPro" id="IPR009387">
    <property type="entry name" value="HigB-2"/>
</dbReference>
<dbReference type="RefSeq" id="WP_094789576.1">
    <property type="nucleotide sequence ID" value="NZ_NDXW01000002.1"/>
</dbReference>
<dbReference type="Proteomes" id="UP000257039">
    <property type="component" value="Unassembled WGS sequence"/>
</dbReference>
<comment type="caution">
    <text evidence="1">The sequence shown here is derived from an EMBL/GenBank/DDBJ whole genome shotgun (WGS) entry which is preliminary data.</text>
</comment>
<evidence type="ECO:0000313" key="1">
    <source>
        <dbReference type="EMBL" id="RDH41923.1"/>
    </source>
</evidence>
<dbReference type="EMBL" id="NDXW01000002">
    <property type="protein sequence ID" value="RDH41923.1"/>
    <property type="molecule type" value="Genomic_DNA"/>
</dbReference>
<dbReference type="PIRSF" id="PIRSF039032">
    <property type="entry name" value="HigB-2"/>
    <property type="match status" value="1"/>
</dbReference>
<organism evidence="1 2">
    <name type="scientific">Zooshikella ganghwensis</name>
    <dbReference type="NCBI Taxonomy" id="202772"/>
    <lineage>
        <taxon>Bacteria</taxon>
        <taxon>Pseudomonadati</taxon>
        <taxon>Pseudomonadota</taxon>
        <taxon>Gammaproteobacteria</taxon>
        <taxon>Oceanospirillales</taxon>
        <taxon>Zooshikellaceae</taxon>
        <taxon>Zooshikella</taxon>
    </lineage>
</organism>
<gene>
    <name evidence="1" type="ORF">B9G39_26275</name>
</gene>
<name>A0A4P9VFW1_9GAMM</name>
<sequence length="113" mass="13286">MKAVFKELTIFEKNRPKYLSDDEFREFQALLMDNPHAGAVIKGTGGLRKIRFGDKRRGKGKRGGIRVIYYWYDEGLQFWLFTLYDKDENDDLTAKQRSVLKELLEHEVKARGN</sequence>